<evidence type="ECO:0000256" key="1">
    <source>
        <dbReference type="SAM" id="MobiDB-lite"/>
    </source>
</evidence>
<dbReference type="Proteomes" id="UP001630127">
    <property type="component" value="Unassembled WGS sequence"/>
</dbReference>
<keyword evidence="3" id="KW-1185">Reference proteome</keyword>
<dbReference type="EMBL" id="JBJUIK010000002">
    <property type="protein sequence ID" value="KAL3534528.1"/>
    <property type="molecule type" value="Genomic_DNA"/>
</dbReference>
<gene>
    <name evidence="2" type="ORF">ACH5RR_002989</name>
</gene>
<organism evidence="2 3">
    <name type="scientific">Cinchona calisaya</name>
    <dbReference type="NCBI Taxonomy" id="153742"/>
    <lineage>
        <taxon>Eukaryota</taxon>
        <taxon>Viridiplantae</taxon>
        <taxon>Streptophyta</taxon>
        <taxon>Embryophyta</taxon>
        <taxon>Tracheophyta</taxon>
        <taxon>Spermatophyta</taxon>
        <taxon>Magnoliopsida</taxon>
        <taxon>eudicotyledons</taxon>
        <taxon>Gunneridae</taxon>
        <taxon>Pentapetalae</taxon>
        <taxon>asterids</taxon>
        <taxon>lamiids</taxon>
        <taxon>Gentianales</taxon>
        <taxon>Rubiaceae</taxon>
        <taxon>Cinchonoideae</taxon>
        <taxon>Cinchoneae</taxon>
        <taxon>Cinchona</taxon>
    </lineage>
</organism>
<evidence type="ECO:0000313" key="2">
    <source>
        <dbReference type="EMBL" id="KAL3534528.1"/>
    </source>
</evidence>
<reference evidence="2 3" key="1">
    <citation type="submission" date="2024-11" db="EMBL/GenBank/DDBJ databases">
        <title>A near-complete genome assembly of Cinchona calisaya.</title>
        <authorList>
            <person name="Lian D.C."/>
            <person name="Zhao X.W."/>
            <person name="Wei L."/>
        </authorList>
    </citation>
    <scope>NUCLEOTIDE SEQUENCE [LARGE SCALE GENOMIC DNA]</scope>
    <source>
        <tissue evidence="2">Nenye</tissue>
    </source>
</reference>
<dbReference type="AlphaFoldDB" id="A0ABD3ATW4"/>
<name>A0ABD3ATW4_9GENT</name>
<feature type="region of interest" description="Disordered" evidence="1">
    <location>
        <begin position="58"/>
        <end position="94"/>
    </location>
</feature>
<evidence type="ECO:0000313" key="3">
    <source>
        <dbReference type="Proteomes" id="UP001630127"/>
    </source>
</evidence>
<sequence length="156" mass="16766">MRRLKRSAERAAAAASHGLVSTVMRSNASKRIPSWNCIARENSTGSLEEDLLADVASSLHHGGSGSTGPTGRNWQTCRNTHDGSDGESGSVDLNSWTRSGGPLMRTTSADKFVDFVQNLDIDSRLNRGVAVQPSNTVIQMIGRDELHPGLKDDYSA</sequence>
<accession>A0ABD3ATW4</accession>
<protein>
    <submittedName>
        <fullName evidence="2">Uncharacterized protein</fullName>
    </submittedName>
</protein>
<comment type="caution">
    <text evidence="2">The sequence shown here is derived from an EMBL/GenBank/DDBJ whole genome shotgun (WGS) entry which is preliminary data.</text>
</comment>
<proteinExistence type="predicted"/>